<evidence type="ECO:0000313" key="3">
    <source>
        <dbReference type="Proteomes" id="UP000662373"/>
    </source>
</evidence>
<organism evidence="2 3">
    <name type="scientific">Gelidibacter salicanalis</name>
    <dbReference type="NCBI Taxonomy" id="291193"/>
    <lineage>
        <taxon>Bacteria</taxon>
        <taxon>Pseudomonadati</taxon>
        <taxon>Bacteroidota</taxon>
        <taxon>Flavobacteriia</taxon>
        <taxon>Flavobacteriales</taxon>
        <taxon>Flavobacteriaceae</taxon>
        <taxon>Gelidibacter</taxon>
    </lineage>
</organism>
<reference evidence="2 3" key="1">
    <citation type="submission" date="2020-09" db="EMBL/GenBank/DDBJ databases">
        <title>Draft genome of Gelidibacter salicanalis PAMC21136.</title>
        <authorList>
            <person name="Park H."/>
        </authorList>
    </citation>
    <scope>NUCLEOTIDE SEQUENCE [LARGE SCALE GENOMIC DNA]</scope>
    <source>
        <strain evidence="2 3">PAMC21136</strain>
    </source>
</reference>
<comment type="caution">
    <text evidence="2">The sequence shown here is derived from an EMBL/GenBank/DDBJ whole genome shotgun (WGS) entry which is preliminary data.</text>
</comment>
<dbReference type="Proteomes" id="UP000662373">
    <property type="component" value="Unassembled WGS sequence"/>
</dbReference>
<dbReference type="RefSeq" id="WP_199598190.1">
    <property type="nucleotide sequence ID" value="NZ_JAEHJZ010000010.1"/>
</dbReference>
<dbReference type="AlphaFoldDB" id="A0A934KVX9"/>
<dbReference type="InterPro" id="IPR011250">
    <property type="entry name" value="OMP/PagP_B-barrel"/>
</dbReference>
<name>A0A934KVX9_9FLAO</name>
<protein>
    <recommendedName>
        <fullName evidence="1">DUF6089 domain-containing protein</fullName>
    </recommendedName>
</protein>
<gene>
    <name evidence="2" type="ORF">JEM65_06795</name>
</gene>
<accession>A0A934KVX9</accession>
<dbReference type="InterPro" id="IPR045743">
    <property type="entry name" value="DUF6089"/>
</dbReference>
<evidence type="ECO:0000259" key="1">
    <source>
        <dbReference type="Pfam" id="PF19573"/>
    </source>
</evidence>
<dbReference type="SUPFAM" id="SSF56925">
    <property type="entry name" value="OMPA-like"/>
    <property type="match status" value="1"/>
</dbReference>
<dbReference type="Pfam" id="PF19573">
    <property type="entry name" value="DUF6089"/>
    <property type="match status" value="1"/>
</dbReference>
<feature type="domain" description="DUF6089" evidence="1">
    <location>
        <begin position="4"/>
        <end position="238"/>
    </location>
</feature>
<sequence>MRYIILFLFSVCFVPNVRAQIYEVGFFLGNSNFIGDVGSTKYIAPVRPAAGLLVKWNRSTRHSFRASVLFTNLEARDKNSDDPRRVKRNYEISNTIMELSAGMEFTFWDFDLNSPYHQITPYLYTGISTARHKNYYFNTTKTSPPPGAPIRPIYENTYSWAYGIPMVLGVKTTSLEGLIIGAEIGVRYTFSDEIDGSSPDNPTRKNQHQFGNINSNDWYVFSGITLTYTFGNKPCYCFN</sequence>
<dbReference type="EMBL" id="JAEHJZ010000010">
    <property type="protein sequence ID" value="MBJ7880360.1"/>
    <property type="molecule type" value="Genomic_DNA"/>
</dbReference>
<evidence type="ECO:0000313" key="2">
    <source>
        <dbReference type="EMBL" id="MBJ7880360.1"/>
    </source>
</evidence>
<keyword evidence="3" id="KW-1185">Reference proteome</keyword>
<proteinExistence type="predicted"/>